<protein>
    <recommendedName>
        <fullName evidence="4">Tripartite motif containing 29</fullName>
    </recommendedName>
</protein>
<proteinExistence type="predicted"/>
<evidence type="ECO:0008006" key="4">
    <source>
        <dbReference type="Google" id="ProtNLM"/>
    </source>
</evidence>
<reference evidence="2" key="1">
    <citation type="submission" date="2025-08" db="UniProtKB">
        <authorList>
            <consortium name="Ensembl"/>
        </authorList>
    </citation>
    <scope>IDENTIFICATION</scope>
</reference>
<dbReference type="Proteomes" id="UP000233080">
    <property type="component" value="Unassembled WGS sequence"/>
</dbReference>
<evidence type="ECO:0000313" key="3">
    <source>
        <dbReference type="Proteomes" id="UP000233080"/>
    </source>
</evidence>
<dbReference type="Ensembl" id="ENSCANT00000061819.1">
    <property type="protein sequence ID" value="ENSCANP00000038561.1"/>
    <property type="gene ID" value="ENSCANG00000042955.1"/>
</dbReference>
<dbReference type="AlphaFoldDB" id="A0A2K5KBU7"/>
<keyword evidence="3" id="KW-1185">Reference proteome</keyword>
<evidence type="ECO:0000313" key="2">
    <source>
        <dbReference type="Ensembl" id="ENSCANP00000038561.1"/>
    </source>
</evidence>
<organism evidence="2 3">
    <name type="scientific">Colobus angolensis palliatus</name>
    <name type="common">Peters' Angolan colobus</name>
    <dbReference type="NCBI Taxonomy" id="336983"/>
    <lineage>
        <taxon>Eukaryota</taxon>
        <taxon>Metazoa</taxon>
        <taxon>Chordata</taxon>
        <taxon>Craniata</taxon>
        <taxon>Vertebrata</taxon>
        <taxon>Euteleostomi</taxon>
        <taxon>Mammalia</taxon>
        <taxon>Eutheria</taxon>
        <taxon>Euarchontoglires</taxon>
        <taxon>Primates</taxon>
        <taxon>Haplorrhini</taxon>
        <taxon>Catarrhini</taxon>
        <taxon>Cercopithecidae</taxon>
        <taxon>Colobinae</taxon>
        <taxon>Colobus</taxon>
    </lineage>
</organism>
<evidence type="ECO:0000256" key="1">
    <source>
        <dbReference type="SAM" id="MobiDB-lite"/>
    </source>
</evidence>
<name>A0A2K5KBU7_COLAP</name>
<sequence>MEAADASRSNGSSPEARDARSPSGPNGSLENGTKTDGKDAKTTNGHGGEAAEGKSLGSALKPGEGRKATRYLCRKGRAAQVHFLRVPEAHGVHHGAGGDPAEQLPPGRHGPVFTVQVWLRGGAVRLLHRQQAEGGQVLPGVPGLLLRAAPQAPPGGRRLPRPPAARAHPGL</sequence>
<reference evidence="2" key="2">
    <citation type="submission" date="2025-09" db="UniProtKB">
        <authorList>
            <consortium name="Ensembl"/>
        </authorList>
    </citation>
    <scope>IDENTIFICATION</scope>
</reference>
<accession>A0A2K5KBU7</accession>
<feature type="region of interest" description="Disordered" evidence="1">
    <location>
        <begin position="1"/>
        <end position="65"/>
    </location>
</feature>
<feature type="region of interest" description="Disordered" evidence="1">
    <location>
        <begin position="149"/>
        <end position="171"/>
    </location>
</feature>